<name>A0A553HK05_9PEZI</name>
<gene>
    <name evidence="1" type="ORF">FHL15_010851</name>
</gene>
<accession>A0A553HK05</accession>
<organism evidence="1 2">
    <name type="scientific">Xylaria flabelliformis</name>
    <dbReference type="NCBI Taxonomy" id="2512241"/>
    <lineage>
        <taxon>Eukaryota</taxon>
        <taxon>Fungi</taxon>
        <taxon>Dikarya</taxon>
        <taxon>Ascomycota</taxon>
        <taxon>Pezizomycotina</taxon>
        <taxon>Sordariomycetes</taxon>
        <taxon>Xylariomycetidae</taxon>
        <taxon>Xylariales</taxon>
        <taxon>Xylariaceae</taxon>
        <taxon>Xylaria</taxon>
    </lineage>
</organism>
<reference evidence="2" key="1">
    <citation type="submission" date="2019-06" db="EMBL/GenBank/DDBJ databases">
        <title>Draft genome sequence of the griseofulvin-producing fungus Xylaria cubensis strain G536.</title>
        <authorList>
            <person name="Mead M.E."/>
            <person name="Raja H.A."/>
            <person name="Steenwyk J.L."/>
            <person name="Knowles S.L."/>
            <person name="Oberlies N.H."/>
            <person name="Rokas A."/>
        </authorList>
    </citation>
    <scope>NUCLEOTIDE SEQUENCE [LARGE SCALE GENOMIC DNA]</scope>
    <source>
        <strain evidence="2">G536</strain>
    </source>
</reference>
<keyword evidence="2" id="KW-1185">Reference proteome</keyword>
<dbReference type="EMBL" id="VFLP01000093">
    <property type="protein sequence ID" value="TRX88284.1"/>
    <property type="molecule type" value="Genomic_DNA"/>
</dbReference>
<dbReference type="OrthoDB" id="4695073at2759"/>
<protein>
    <submittedName>
        <fullName evidence="1">Uncharacterized protein</fullName>
    </submittedName>
</protein>
<sequence>MKQDKEDWSWRFSLRRYSKASLNLISAGRSKPYRLHTDGFVPVAKSRPEESFLTMLNAAPPSYSSVSSIYGSMGIIYDYYEEEILRGRTHTAAPRKRLCLMQGRQLYKSVALLQFQRINHLTKSSSFQLINKITTPIKMKFLAAPVLLATTAYALGQFSLKVLNTDPPGVNLTIGTEYVLRWTSPDAKPGDTFRLTFSATNETCTRDPILGLHCDNRDVDLGDVKFSDESYTFKIKPIDDKGLWTGDNFLYDLFAYWDATTDIFGTGFVSFHVVD</sequence>
<dbReference type="Proteomes" id="UP000319160">
    <property type="component" value="Unassembled WGS sequence"/>
</dbReference>
<comment type="caution">
    <text evidence="1">The sequence shown here is derived from an EMBL/GenBank/DDBJ whole genome shotgun (WGS) entry which is preliminary data.</text>
</comment>
<evidence type="ECO:0000313" key="1">
    <source>
        <dbReference type="EMBL" id="TRX88284.1"/>
    </source>
</evidence>
<proteinExistence type="predicted"/>
<dbReference type="AlphaFoldDB" id="A0A553HK05"/>
<evidence type="ECO:0000313" key="2">
    <source>
        <dbReference type="Proteomes" id="UP000319160"/>
    </source>
</evidence>